<gene>
    <name evidence="2" type="ORF">ENP34_14415</name>
</gene>
<dbReference type="AlphaFoldDB" id="A0A831TKR4"/>
<feature type="transmembrane region" description="Helical" evidence="1">
    <location>
        <begin position="57"/>
        <end position="81"/>
    </location>
</feature>
<keyword evidence="1" id="KW-1133">Transmembrane helix</keyword>
<evidence type="ECO:0000256" key="1">
    <source>
        <dbReference type="SAM" id="Phobius"/>
    </source>
</evidence>
<name>A0A831TKR4_9BACT</name>
<organism evidence="2">
    <name type="scientific">Thermorudis peleae</name>
    <dbReference type="NCBI Taxonomy" id="1382356"/>
    <lineage>
        <taxon>Bacteria</taxon>
        <taxon>Pseudomonadati</taxon>
        <taxon>Thermomicrobiota</taxon>
        <taxon>Thermomicrobia</taxon>
        <taxon>Thermomicrobia incertae sedis</taxon>
        <taxon>Thermorudis</taxon>
    </lineage>
</organism>
<protein>
    <submittedName>
        <fullName evidence="2">Uncharacterized protein</fullName>
    </submittedName>
</protein>
<accession>A0A831TKR4</accession>
<proteinExistence type="predicted"/>
<sequence length="172" mass="20223">MRTLLRQFFEWYERHYLLNITVAAGLFVLQLAHLYWLTADVVAQRLVGRSYADLEGIFRYLILIVDYTEIPALISVSLVYINELRKRFHWESALYLLFLNSQWLHIFWITDEFVVAEFTGAGHGTSLPLWLAWVAILIDYLELPVIASTIGRFVAALRERRTIQFLREELAD</sequence>
<dbReference type="EMBL" id="DSIY01000335">
    <property type="protein sequence ID" value="HEG92609.1"/>
    <property type="molecule type" value="Genomic_DNA"/>
</dbReference>
<comment type="caution">
    <text evidence="2">The sequence shown here is derived from an EMBL/GenBank/DDBJ whole genome shotgun (WGS) entry which is preliminary data.</text>
</comment>
<reference evidence="2" key="1">
    <citation type="journal article" date="2020" name="mSystems">
        <title>Genome- and Community-Level Interaction Insights into Carbon Utilization and Element Cycling Functions of Hydrothermarchaeota in Hydrothermal Sediment.</title>
        <authorList>
            <person name="Zhou Z."/>
            <person name="Liu Y."/>
            <person name="Xu W."/>
            <person name="Pan J."/>
            <person name="Luo Z.H."/>
            <person name="Li M."/>
        </authorList>
    </citation>
    <scope>NUCLEOTIDE SEQUENCE [LARGE SCALE GENOMIC DNA]</scope>
    <source>
        <strain evidence="2">SpSt-210</strain>
    </source>
</reference>
<keyword evidence="1" id="KW-0472">Membrane</keyword>
<feature type="transmembrane region" description="Helical" evidence="1">
    <location>
        <begin position="16"/>
        <end position="37"/>
    </location>
</feature>
<feature type="transmembrane region" description="Helical" evidence="1">
    <location>
        <begin position="130"/>
        <end position="155"/>
    </location>
</feature>
<evidence type="ECO:0000313" key="2">
    <source>
        <dbReference type="EMBL" id="HEG92609.1"/>
    </source>
</evidence>
<keyword evidence="1" id="KW-0812">Transmembrane</keyword>
<feature type="transmembrane region" description="Helical" evidence="1">
    <location>
        <begin position="93"/>
        <end position="110"/>
    </location>
</feature>